<feature type="region of interest" description="Disordered" evidence="3">
    <location>
        <begin position="109"/>
        <end position="139"/>
    </location>
</feature>
<dbReference type="Proteomes" id="UP001309876">
    <property type="component" value="Unassembled WGS sequence"/>
</dbReference>
<reference evidence="5 6" key="1">
    <citation type="submission" date="2023-08" db="EMBL/GenBank/DDBJ databases">
        <title>Black Yeasts Isolated from many extreme environments.</title>
        <authorList>
            <person name="Coleine C."/>
            <person name="Stajich J.E."/>
            <person name="Selbmann L."/>
        </authorList>
    </citation>
    <scope>NUCLEOTIDE SEQUENCE [LARGE SCALE GENOMIC DNA]</scope>
    <source>
        <strain evidence="5 6">CCFEE 5910</strain>
    </source>
</reference>
<evidence type="ECO:0000256" key="1">
    <source>
        <dbReference type="ARBA" id="ARBA00007340"/>
    </source>
</evidence>
<evidence type="ECO:0000256" key="3">
    <source>
        <dbReference type="SAM" id="MobiDB-lite"/>
    </source>
</evidence>
<dbReference type="SUPFAM" id="SSF50249">
    <property type="entry name" value="Nucleic acid-binding proteins"/>
    <property type="match status" value="1"/>
</dbReference>
<protein>
    <recommendedName>
        <fullName evidence="4">S1-like domain-containing protein</fullName>
    </recommendedName>
</protein>
<dbReference type="PANTHER" id="PTHR21641">
    <property type="entry name" value="TRANSLATION INITIATION FACTOR-RELATED"/>
    <property type="match status" value="1"/>
</dbReference>
<evidence type="ECO:0000256" key="2">
    <source>
        <dbReference type="ARBA" id="ARBA00022884"/>
    </source>
</evidence>
<keyword evidence="2" id="KW-0694">RNA-binding</keyword>
<proteinExistence type="inferred from homology"/>
<name>A0AAN7SYR0_9EURO</name>
<dbReference type="PANTHER" id="PTHR21641:SF0">
    <property type="entry name" value="RNA-BINDING PROTEIN EIF1AD-RELATED"/>
    <property type="match status" value="1"/>
</dbReference>
<evidence type="ECO:0000313" key="6">
    <source>
        <dbReference type="Proteomes" id="UP001309876"/>
    </source>
</evidence>
<accession>A0AAN7SYR0</accession>
<dbReference type="InterPro" id="IPR012340">
    <property type="entry name" value="NA-bd_OB-fold"/>
</dbReference>
<dbReference type="InterPro" id="IPR039294">
    <property type="entry name" value="EIF1AD"/>
</dbReference>
<feature type="domain" description="S1-like" evidence="4">
    <location>
        <begin position="25"/>
        <end position="90"/>
    </location>
</feature>
<dbReference type="GO" id="GO:0003743">
    <property type="term" value="F:translation initiation factor activity"/>
    <property type="evidence" value="ECO:0007669"/>
    <property type="project" value="InterPro"/>
</dbReference>
<dbReference type="AlphaFoldDB" id="A0AAN7SYR0"/>
<dbReference type="EMBL" id="JAVRRJ010000004">
    <property type="protein sequence ID" value="KAK5085313.1"/>
    <property type="molecule type" value="Genomic_DNA"/>
</dbReference>
<comment type="caution">
    <text evidence="5">The sequence shown here is derived from an EMBL/GenBank/DDBJ whole genome shotgun (WGS) entry which is preliminary data.</text>
</comment>
<dbReference type="Gene3D" id="2.40.50.140">
    <property type="entry name" value="Nucleic acid-binding proteins"/>
    <property type="match status" value="1"/>
</dbReference>
<dbReference type="GO" id="GO:0003723">
    <property type="term" value="F:RNA binding"/>
    <property type="evidence" value="ECO:0007669"/>
    <property type="project" value="UniProtKB-KW"/>
</dbReference>
<dbReference type="GO" id="GO:0005634">
    <property type="term" value="C:nucleus"/>
    <property type="evidence" value="ECO:0007669"/>
    <property type="project" value="TreeGrafter"/>
</dbReference>
<evidence type="ECO:0000259" key="4">
    <source>
        <dbReference type="Pfam" id="PF01176"/>
    </source>
</evidence>
<organism evidence="5 6">
    <name type="scientific">Lithohypha guttulata</name>
    <dbReference type="NCBI Taxonomy" id="1690604"/>
    <lineage>
        <taxon>Eukaryota</taxon>
        <taxon>Fungi</taxon>
        <taxon>Dikarya</taxon>
        <taxon>Ascomycota</taxon>
        <taxon>Pezizomycotina</taxon>
        <taxon>Eurotiomycetes</taxon>
        <taxon>Chaetothyriomycetidae</taxon>
        <taxon>Chaetothyriales</taxon>
        <taxon>Trichomeriaceae</taxon>
        <taxon>Lithohypha</taxon>
    </lineage>
</organism>
<dbReference type="Pfam" id="PF01176">
    <property type="entry name" value="eIF-1a"/>
    <property type="match status" value="1"/>
</dbReference>
<comment type="similarity">
    <text evidence="1">Belongs to the EIF1AD family.</text>
</comment>
<gene>
    <name evidence="5" type="ORF">LTR05_004596</name>
</gene>
<keyword evidence="6" id="KW-1185">Reference proteome</keyword>
<evidence type="ECO:0000313" key="5">
    <source>
        <dbReference type="EMBL" id="KAK5085313.1"/>
    </source>
</evidence>
<dbReference type="InterPro" id="IPR006196">
    <property type="entry name" value="RNA-binding_domain_S1_IF1"/>
</dbReference>
<dbReference type="InterPro" id="IPR001253">
    <property type="entry name" value="TIF_eIF-1A"/>
</dbReference>
<sequence length="139" mass="15426">MPPPRRKLQETVDETLTPPDALKEGQSIARVKNAAGHNLYNVELPNEMVILAELEARFRSTIWLKRGGFVVIDTSSPAERANKIDAEIVNVVRDERAWRKEAYWPKEFAKKAAPAEDSDEEGSKVGKLPPSDDEGGDSA</sequence>
<dbReference type="SMART" id="SM00652">
    <property type="entry name" value="eIF1a"/>
    <property type="match status" value="1"/>
</dbReference>